<proteinExistence type="predicted"/>
<reference evidence="3" key="1">
    <citation type="submission" date="2023-08" db="EMBL/GenBank/DDBJ databases">
        <title>Rhodospirillaceae gen. nov., a novel taxon isolated from the Yangtze River Yuezi River estuary sludge.</title>
        <authorList>
            <person name="Ruan L."/>
        </authorList>
    </citation>
    <scope>NUCLEOTIDE SEQUENCE [LARGE SCALE GENOMIC DNA]</scope>
    <source>
        <strain evidence="3">R-7</strain>
    </source>
</reference>
<evidence type="ECO:0000313" key="3">
    <source>
        <dbReference type="Proteomes" id="UP001230156"/>
    </source>
</evidence>
<dbReference type="Gene3D" id="3.10.450.50">
    <property type="match status" value="1"/>
</dbReference>
<dbReference type="RefSeq" id="WP_379959374.1">
    <property type="nucleotide sequence ID" value="NZ_JAUYVI010000006.1"/>
</dbReference>
<sequence length="139" mass="15845">MTERLADLAIRECVELHAFFLAWLRPHNGVKLDPSRFERAFDPAFRLVGPDGGVRDRAAIVGWLHDLSGGRGDDFRMEVSDFRAAWQQGDAILLEYVETQYLQGKTTQRQSTALLRRAPDAPIGIVWVHLQETWLQTVD</sequence>
<dbReference type="SUPFAM" id="SSF54427">
    <property type="entry name" value="NTF2-like"/>
    <property type="match status" value="1"/>
</dbReference>
<accession>A0ABU0YRF3</accession>
<protein>
    <submittedName>
        <fullName evidence="2">DUF4440 domain-containing protein</fullName>
    </submittedName>
</protein>
<dbReference type="InterPro" id="IPR032710">
    <property type="entry name" value="NTF2-like_dom_sf"/>
</dbReference>
<dbReference type="Proteomes" id="UP001230156">
    <property type="component" value="Unassembled WGS sequence"/>
</dbReference>
<evidence type="ECO:0000313" key="2">
    <source>
        <dbReference type="EMBL" id="MDQ7250300.1"/>
    </source>
</evidence>
<dbReference type="InterPro" id="IPR027843">
    <property type="entry name" value="DUF4440"/>
</dbReference>
<keyword evidence="3" id="KW-1185">Reference proteome</keyword>
<comment type="caution">
    <text evidence="2">The sequence shown here is derived from an EMBL/GenBank/DDBJ whole genome shotgun (WGS) entry which is preliminary data.</text>
</comment>
<dbReference type="Pfam" id="PF14534">
    <property type="entry name" value="DUF4440"/>
    <property type="match status" value="1"/>
</dbReference>
<organism evidence="2 3">
    <name type="scientific">Dongia sedimenti</name>
    <dbReference type="NCBI Taxonomy" id="3064282"/>
    <lineage>
        <taxon>Bacteria</taxon>
        <taxon>Pseudomonadati</taxon>
        <taxon>Pseudomonadota</taxon>
        <taxon>Alphaproteobacteria</taxon>
        <taxon>Rhodospirillales</taxon>
        <taxon>Dongiaceae</taxon>
        <taxon>Dongia</taxon>
    </lineage>
</organism>
<gene>
    <name evidence="2" type="ORF">Q8A70_21600</name>
</gene>
<name>A0ABU0YRF3_9PROT</name>
<feature type="domain" description="DUF4440" evidence="1">
    <location>
        <begin position="31"/>
        <end position="117"/>
    </location>
</feature>
<dbReference type="EMBL" id="JAUYVI010000006">
    <property type="protein sequence ID" value="MDQ7250300.1"/>
    <property type="molecule type" value="Genomic_DNA"/>
</dbReference>
<evidence type="ECO:0000259" key="1">
    <source>
        <dbReference type="Pfam" id="PF14534"/>
    </source>
</evidence>